<comment type="subunit">
    <text evidence="13">Heterotetramer of 2 PreA and 2 PreT subunits.</text>
</comment>
<evidence type="ECO:0000256" key="15">
    <source>
        <dbReference type="SAM" id="MobiDB-lite"/>
    </source>
</evidence>
<dbReference type="InterPro" id="IPR036188">
    <property type="entry name" value="FAD/NAD-bd_sf"/>
</dbReference>
<dbReference type="InterPro" id="IPR037225">
    <property type="entry name" value="Nuo51_FMN-bd_sf"/>
</dbReference>
<dbReference type="GO" id="GO:0050661">
    <property type="term" value="F:NADP binding"/>
    <property type="evidence" value="ECO:0007669"/>
    <property type="project" value="TreeGrafter"/>
</dbReference>
<keyword evidence="4" id="KW-0479">Metal-binding</keyword>
<keyword evidence="3" id="KW-0288">FMN</keyword>
<comment type="cofactor">
    <cofactor evidence="1">
        <name>FMN</name>
        <dbReference type="ChEBI" id="CHEBI:58210"/>
    </cofactor>
</comment>
<sequence length="992" mass="105717">MNAPDKLPDWLDAAAVAGVPNLPGLDRARSMNPLQRLALLQASGLVECGYGGEPIYHAWRRFLRGHGASVLVVDAAGLDARARGNAAVLQGAPALLAEGLMIAAGLRDTGRIELRLPPELTGREVGLLNVLDTIRSRGLAAGRRLQVEVRRDSQPSPWVEAGDSARLAHTPETWCRVALLLAGQENAATAGALLTLRRGLKRRGLIELARAEMLRRLIYDWGGGVEVEGRDAVLVFDNGMGGFLPLSAADISCQPLALAAAGIAPAPSSVMVMAEGVCLVEQTRRALYRYWQLAESEAVPVRALLARAARLVAEITVGHGRMAHLAELDQVALELATQGLAAAWPLGSALRYFRGQWEAHARRESCPEQLCQLSGGRRAAPCHGACPANIDIPSFMAHIGHGDYRSAIAAIARDNPLPLTCGLVCPAPCESACVRASSDGAVFIRPMKAKAAEHCLAQGGYPKPELAPPTGKRIGIVGSGPAGLSVAYYLRILGHAVEVFETQQEAGGMLRYGIPAYRLPPELLDTELAQITALGIPIRTGAQVASLDAFRRDYDAVFLGLGTQMSRFIPVEGVHQPCVLGGIDFLRDVRSGVAVEVGPRVVVIGGGNVAIDVALTALRQGAKQVDMVCLEKRREMPASPHEIETAVAEGVALHPGWGPVRIEEDGEVVFQHCDRVFDEGGRFNPKFDAERRLSLEGDQVILAVGQGADLTSIDGSGLEVTRGFIVTDSRTLMTRVPGVFAGGDVAHGPRTAVEAIRSGKIAAHAIDAWLRGVAVDASVGKPRRRAEVIPLRVAARDRSYMRRAEMPEKEVEERLGSYVKIEQGLTDAMAHDEASRCLRCDVCIGCGLCQLACSEMGVEALRMADTAAGRLAYFDFTRPADLCIGCGACAQVCPTGAIRVEDVDGVRRTVITGTVVKEQPLLTCSQCGAPTQTAAQRKFVRHRLPDHMAAHLGRELCPECARQQGDRPWQAGSAVSPARPEGSTPGVPTFPG</sequence>
<dbReference type="GO" id="GO:0006210">
    <property type="term" value="P:thymine catabolic process"/>
    <property type="evidence" value="ECO:0007669"/>
    <property type="project" value="TreeGrafter"/>
</dbReference>
<comment type="catalytic activity">
    <reaction evidence="11">
        <text>5,6-dihydrouracil + NAD(+) = uracil + NADH + H(+)</text>
        <dbReference type="Rhea" id="RHEA:20189"/>
        <dbReference type="ChEBI" id="CHEBI:15378"/>
        <dbReference type="ChEBI" id="CHEBI:15901"/>
        <dbReference type="ChEBI" id="CHEBI:17568"/>
        <dbReference type="ChEBI" id="CHEBI:57540"/>
        <dbReference type="ChEBI" id="CHEBI:57945"/>
        <dbReference type="EC" id="1.3.1.1"/>
    </reaction>
</comment>
<feature type="domain" description="4Fe-4S ferredoxin-type" evidence="16">
    <location>
        <begin position="834"/>
        <end position="866"/>
    </location>
</feature>
<evidence type="ECO:0000256" key="4">
    <source>
        <dbReference type="ARBA" id="ARBA00022723"/>
    </source>
</evidence>
<evidence type="ECO:0000256" key="13">
    <source>
        <dbReference type="ARBA" id="ARBA00049714"/>
    </source>
</evidence>
<organism evidence="17 18">
    <name type="scientific">Sulfurisoma sediminicola</name>
    <dbReference type="NCBI Taxonomy" id="1381557"/>
    <lineage>
        <taxon>Bacteria</taxon>
        <taxon>Pseudomonadati</taxon>
        <taxon>Pseudomonadota</taxon>
        <taxon>Betaproteobacteria</taxon>
        <taxon>Nitrosomonadales</taxon>
        <taxon>Sterolibacteriaceae</taxon>
        <taxon>Sulfurisoma</taxon>
    </lineage>
</organism>
<dbReference type="SUPFAM" id="SSF142019">
    <property type="entry name" value="Nqo1 FMN-binding domain-like"/>
    <property type="match status" value="1"/>
</dbReference>
<proteinExistence type="predicted"/>
<dbReference type="InterPro" id="IPR017900">
    <property type="entry name" value="4Fe4S_Fe_S_CS"/>
</dbReference>
<evidence type="ECO:0000256" key="14">
    <source>
        <dbReference type="ARBA" id="ARBA00049728"/>
    </source>
</evidence>
<feature type="domain" description="4Fe-4S ferredoxin-type" evidence="16">
    <location>
        <begin position="874"/>
        <end position="903"/>
    </location>
</feature>
<evidence type="ECO:0000313" key="17">
    <source>
        <dbReference type="EMBL" id="RLJ67686.1"/>
    </source>
</evidence>
<evidence type="ECO:0000256" key="7">
    <source>
        <dbReference type="ARBA" id="ARBA00023014"/>
    </source>
</evidence>
<dbReference type="Pfam" id="PF14697">
    <property type="entry name" value="Fer4_21"/>
    <property type="match status" value="1"/>
</dbReference>
<dbReference type="AlphaFoldDB" id="A0A497XK88"/>
<keyword evidence="5" id="KW-0560">Oxidoreductase</keyword>
<comment type="catalytic activity">
    <reaction evidence="10">
        <text>5,6-dihydrothymine + NAD(+) = thymine + NADH + H(+)</text>
        <dbReference type="Rhea" id="RHEA:28791"/>
        <dbReference type="ChEBI" id="CHEBI:15378"/>
        <dbReference type="ChEBI" id="CHEBI:17821"/>
        <dbReference type="ChEBI" id="CHEBI:27468"/>
        <dbReference type="ChEBI" id="CHEBI:57540"/>
        <dbReference type="ChEBI" id="CHEBI:57945"/>
        <dbReference type="EC" id="1.3.1.1"/>
    </reaction>
</comment>
<evidence type="ECO:0000313" key="18">
    <source>
        <dbReference type="Proteomes" id="UP000268908"/>
    </source>
</evidence>
<dbReference type="PANTHER" id="PTHR43073">
    <property type="entry name" value="DIHYDROPYRIMIDINE DEHYDROGENASE [NADP(+)]"/>
    <property type="match status" value="1"/>
</dbReference>
<evidence type="ECO:0000256" key="5">
    <source>
        <dbReference type="ARBA" id="ARBA00023002"/>
    </source>
</evidence>
<evidence type="ECO:0000256" key="10">
    <source>
        <dbReference type="ARBA" id="ARBA00047685"/>
    </source>
</evidence>
<evidence type="ECO:0000256" key="12">
    <source>
        <dbReference type="ARBA" id="ARBA00049578"/>
    </source>
</evidence>
<dbReference type="GO" id="GO:0004159">
    <property type="term" value="F:dihydropyrimidine dehydrogenase (NAD+) activity"/>
    <property type="evidence" value="ECO:0007669"/>
    <property type="project" value="UniProtKB-EC"/>
</dbReference>
<dbReference type="Gene3D" id="3.50.50.60">
    <property type="entry name" value="FAD/NAD(P)-binding domain"/>
    <property type="match status" value="2"/>
</dbReference>
<dbReference type="EMBL" id="RCCI01000004">
    <property type="protein sequence ID" value="RLJ67686.1"/>
    <property type="molecule type" value="Genomic_DNA"/>
</dbReference>
<dbReference type="PROSITE" id="PS00198">
    <property type="entry name" value="4FE4S_FER_1"/>
    <property type="match status" value="1"/>
</dbReference>
<evidence type="ECO:0000256" key="1">
    <source>
        <dbReference type="ARBA" id="ARBA00001917"/>
    </source>
</evidence>
<name>A0A497XK88_9PROT</name>
<dbReference type="InterPro" id="IPR009051">
    <property type="entry name" value="Helical_ferredxn"/>
</dbReference>
<evidence type="ECO:0000256" key="3">
    <source>
        <dbReference type="ARBA" id="ARBA00022643"/>
    </source>
</evidence>
<reference evidence="17 18" key="1">
    <citation type="submission" date="2018-10" db="EMBL/GenBank/DDBJ databases">
        <title>Genomic Encyclopedia of Type Strains, Phase IV (KMG-IV): sequencing the most valuable type-strain genomes for metagenomic binning, comparative biology and taxonomic classification.</title>
        <authorList>
            <person name="Goeker M."/>
        </authorList>
    </citation>
    <scope>NUCLEOTIDE SEQUENCE [LARGE SCALE GENOMIC DNA]</scope>
    <source>
        <strain evidence="17 18">DSM 26916</strain>
    </source>
</reference>
<keyword evidence="18" id="KW-1185">Reference proteome</keyword>
<dbReference type="Pfam" id="PF14691">
    <property type="entry name" value="Fer4_20"/>
    <property type="match status" value="1"/>
</dbReference>
<evidence type="ECO:0000256" key="9">
    <source>
        <dbReference type="ARBA" id="ARBA00032722"/>
    </source>
</evidence>
<dbReference type="GO" id="GO:0002058">
    <property type="term" value="F:uracil binding"/>
    <property type="evidence" value="ECO:0007669"/>
    <property type="project" value="TreeGrafter"/>
</dbReference>
<comment type="caution">
    <text evidence="17">The sequence shown here is derived from an EMBL/GenBank/DDBJ whole genome shotgun (WGS) entry which is preliminary data.</text>
</comment>
<evidence type="ECO:0000256" key="2">
    <source>
        <dbReference type="ARBA" id="ARBA00022630"/>
    </source>
</evidence>
<keyword evidence="7" id="KW-0411">Iron-sulfur</keyword>
<dbReference type="GO" id="GO:0006212">
    <property type="term" value="P:uracil catabolic process"/>
    <property type="evidence" value="ECO:0007669"/>
    <property type="project" value="TreeGrafter"/>
</dbReference>
<dbReference type="Proteomes" id="UP000268908">
    <property type="component" value="Unassembled WGS sequence"/>
</dbReference>
<dbReference type="InterPro" id="IPR017896">
    <property type="entry name" value="4Fe4S_Fe-S-bd"/>
</dbReference>
<dbReference type="InterPro" id="IPR023753">
    <property type="entry name" value="FAD/NAD-binding_dom"/>
</dbReference>
<keyword evidence="2" id="KW-0285">Flavoprotein</keyword>
<dbReference type="Pfam" id="PF07992">
    <property type="entry name" value="Pyr_redox_2"/>
    <property type="match status" value="1"/>
</dbReference>
<dbReference type="Gene3D" id="1.10.1060.10">
    <property type="entry name" value="Alpha-helical ferredoxin"/>
    <property type="match status" value="1"/>
</dbReference>
<evidence type="ECO:0000256" key="11">
    <source>
        <dbReference type="ARBA" id="ARBA00048792"/>
    </source>
</evidence>
<comment type="function">
    <text evidence="12">Involved in pyrimidine base degradation. Catalyzes physiologically the reduction of uracil to 5,6-dihydrouracil (DHU) by using NADH as a specific cosubstrate. It also catalyzes the reverse reaction and the reduction of thymine to 5,6-dihydrothymine (DHT).</text>
</comment>
<dbReference type="Gene3D" id="3.30.70.20">
    <property type="match status" value="1"/>
</dbReference>
<evidence type="ECO:0000256" key="8">
    <source>
        <dbReference type="ARBA" id="ARBA00030119"/>
    </source>
</evidence>
<gene>
    <name evidence="17" type="ORF">DFR35_0235</name>
</gene>
<dbReference type="GO" id="GO:0046872">
    <property type="term" value="F:metal ion binding"/>
    <property type="evidence" value="ECO:0007669"/>
    <property type="project" value="UniProtKB-KW"/>
</dbReference>
<accession>A0A497XK88</accession>
<keyword evidence="6" id="KW-0408">Iron</keyword>
<dbReference type="OrthoDB" id="9803192at2"/>
<dbReference type="SUPFAM" id="SSF51971">
    <property type="entry name" value="Nucleotide-binding domain"/>
    <property type="match status" value="1"/>
</dbReference>
<dbReference type="SUPFAM" id="SSF54862">
    <property type="entry name" value="4Fe-4S ferredoxins"/>
    <property type="match status" value="1"/>
</dbReference>
<feature type="region of interest" description="Disordered" evidence="15">
    <location>
        <begin position="967"/>
        <end position="992"/>
    </location>
</feature>
<dbReference type="RefSeq" id="WP_121239656.1">
    <property type="nucleotide sequence ID" value="NZ_BHVV01000001.1"/>
</dbReference>
<dbReference type="EC" id="1.3.1.1" evidence="14"/>
<dbReference type="PANTHER" id="PTHR43073:SF2">
    <property type="entry name" value="DIHYDROPYRIMIDINE DEHYDROGENASE [NADP(+)]"/>
    <property type="match status" value="1"/>
</dbReference>
<protein>
    <recommendedName>
        <fullName evidence="14">dihydrouracil dehydrogenase (NAD(+))</fullName>
        <ecNumber evidence="14">1.3.1.1</ecNumber>
    </recommendedName>
    <alternativeName>
        <fullName evidence="9">Dihydrothymine dehydrogenase</fullName>
    </alternativeName>
    <alternativeName>
        <fullName evidence="8">Dihydrouracil dehydrogenase</fullName>
    </alternativeName>
</protein>
<dbReference type="PRINTS" id="PR00419">
    <property type="entry name" value="ADXRDTASE"/>
</dbReference>
<evidence type="ECO:0000259" key="16">
    <source>
        <dbReference type="PROSITE" id="PS51379"/>
    </source>
</evidence>
<dbReference type="InterPro" id="IPR028261">
    <property type="entry name" value="DPD_II"/>
</dbReference>
<dbReference type="GO" id="GO:0051536">
    <property type="term" value="F:iron-sulfur cluster binding"/>
    <property type="evidence" value="ECO:0007669"/>
    <property type="project" value="UniProtKB-KW"/>
</dbReference>
<dbReference type="PROSITE" id="PS51379">
    <property type="entry name" value="4FE4S_FER_2"/>
    <property type="match status" value="2"/>
</dbReference>
<evidence type="ECO:0000256" key="6">
    <source>
        <dbReference type="ARBA" id="ARBA00023004"/>
    </source>
</evidence>